<evidence type="ECO:0000256" key="1">
    <source>
        <dbReference type="ARBA" id="ARBA00004613"/>
    </source>
</evidence>
<feature type="domain" description="MGT5A-like N-terminal" evidence="5">
    <location>
        <begin position="2"/>
        <end position="102"/>
    </location>
</feature>
<evidence type="ECO:0000256" key="4">
    <source>
        <dbReference type="SAM" id="Phobius"/>
    </source>
</evidence>
<evidence type="ECO:0000256" key="3">
    <source>
        <dbReference type="ARBA" id="ARBA00023180"/>
    </source>
</evidence>
<evidence type="ECO:0000259" key="5">
    <source>
        <dbReference type="Pfam" id="PF15027"/>
    </source>
</evidence>
<evidence type="ECO:0000313" key="6">
    <source>
        <dbReference type="Proteomes" id="UP001318040"/>
    </source>
</evidence>
<proteinExistence type="predicted"/>
<dbReference type="CTD" id="90693"/>
<dbReference type="GO" id="GO:0005576">
    <property type="term" value="C:extracellular region"/>
    <property type="evidence" value="ECO:0007669"/>
    <property type="project" value="UniProtKB-SubCell"/>
</dbReference>
<dbReference type="PANTHER" id="PTHR46941:SF1">
    <property type="entry name" value="COILED-COIL DOMAIN-CONTAINING PROTEIN 126"/>
    <property type="match status" value="1"/>
</dbReference>
<keyword evidence="4" id="KW-0812">Transmembrane</keyword>
<comment type="subcellular location">
    <subcellularLocation>
        <location evidence="1">Secreted</location>
    </subcellularLocation>
</comment>
<protein>
    <submittedName>
        <fullName evidence="7">Coiled-coil domain-containing protein 126</fullName>
    </submittedName>
</protein>
<sequence>MAMQWRLGSHRTGLVLVGMGVIWMLLLLLVTLRQHGGARQSSTAQLREQILRLSREYVHRLTLEKDDVFAGTSGHDLKSTIAVLMENILSKVVELENDVDRLYNCTRLKRDQERDRRDSSHEIEKGNG</sequence>
<dbReference type="Proteomes" id="UP001318040">
    <property type="component" value="Chromosome 19"/>
</dbReference>
<keyword evidence="2" id="KW-0964">Secreted</keyword>
<keyword evidence="4" id="KW-0472">Membrane</keyword>
<reference evidence="7" key="1">
    <citation type="submission" date="2025-08" db="UniProtKB">
        <authorList>
            <consortium name="RefSeq"/>
        </authorList>
    </citation>
    <scope>IDENTIFICATION</scope>
    <source>
        <tissue evidence="7">Sperm</tissue>
    </source>
</reference>
<keyword evidence="6" id="KW-1185">Reference proteome</keyword>
<evidence type="ECO:0000256" key="2">
    <source>
        <dbReference type="ARBA" id="ARBA00022525"/>
    </source>
</evidence>
<feature type="transmembrane region" description="Helical" evidence="4">
    <location>
        <begin position="12"/>
        <end position="32"/>
    </location>
</feature>
<dbReference type="InterPro" id="IPR027833">
    <property type="entry name" value="MGT5A-like_N"/>
</dbReference>
<keyword evidence="3" id="KW-0325">Glycoprotein</keyword>
<dbReference type="GO" id="GO:0016020">
    <property type="term" value="C:membrane"/>
    <property type="evidence" value="ECO:0007669"/>
    <property type="project" value="TreeGrafter"/>
</dbReference>
<dbReference type="RefSeq" id="XP_032812833.1">
    <property type="nucleotide sequence ID" value="XM_032956942.1"/>
</dbReference>
<dbReference type="Pfam" id="PF15027">
    <property type="entry name" value="MGT5A_N"/>
    <property type="match status" value="1"/>
</dbReference>
<dbReference type="PANTHER" id="PTHR46941">
    <property type="entry name" value="COILED-COIL DOMAIN-CONTAINING PROTEIN 126"/>
    <property type="match status" value="1"/>
</dbReference>
<organism evidence="6 7">
    <name type="scientific">Petromyzon marinus</name>
    <name type="common">Sea lamprey</name>
    <dbReference type="NCBI Taxonomy" id="7757"/>
    <lineage>
        <taxon>Eukaryota</taxon>
        <taxon>Metazoa</taxon>
        <taxon>Chordata</taxon>
        <taxon>Craniata</taxon>
        <taxon>Vertebrata</taxon>
        <taxon>Cyclostomata</taxon>
        <taxon>Hyperoartia</taxon>
        <taxon>Petromyzontiformes</taxon>
        <taxon>Petromyzontidae</taxon>
        <taxon>Petromyzon</taxon>
    </lineage>
</organism>
<gene>
    <name evidence="7" type="primary">CCDC126</name>
</gene>
<evidence type="ECO:0000313" key="7">
    <source>
        <dbReference type="RefSeq" id="XP_032812833.1"/>
    </source>
</evidence>
<accession>A0AAJ7T7N4</accession>
<dbReference type="InterPro" id="IPR042759">
    <property type="entry name" value="CCDC126"/>
</dbReference>
<dbReference type="AlphaFoldDB" id="A0AAJ7T7N4"/>
<keyword evidence="4" id="KW-1133">Transmembrane helix</keyword>
<dbReference type="KEGG" id="pmrn:116943755"/>
<name>A0AAJ7T7N4_PETMA</name>